<organism evidence="5 6">
    <name type="scientific">Geotalea uraniireducens</name>
    <dbReference type="NCBI Taxonomy" id="351604"/>
    <lineage>
        <taxon>Bacteria</taxon>
        <taxon>Pseudomonadati</taxon>
        <taxon>Thermodesulfobacteriota</taxon>
        <taxon>Desulfuromonadia</taxon>
        <taxon>Geobacterales</taxon>
        <taxon>Geobacteraceae</taxon>
        <taxon>Geotalea</taxon>
    </lineage>
</organism>
<gene>
    <name evidence="5" type="ORF">GURASL_32360</name>
</gene>
<accession>A0ABN6VVC8</accession>
<name>A0ABN6VVC8_9BACT</name>
<dbReference type="InterPro" id="IPR011050">
    <property type="entry name" value="Pectin_lyase_fold/virulence"/>
</dbReference>
<feature type="domain" description="Right handed beta helix" evidence="4">
    <location>
        <begin position="106"/>
        <end position="192"/>
    </location>
</feature>
<sequence length="820" mass="87464">MIGLLLPVLFMLLCPVLAGGAVLTADTAWQGTVRLDEDVLVPAGVTLTVKAGTTVTVAAAESTKTDPEYLSPLTEITVRGRLVVEGTAAAPVAFAGAGGKTGEWAGIIVDHGTATIAECRVTGAETGITVIDGTLQLRRATLRENRYGLTAEGAKAEAAITDSRITGNDYGLFTLNGARVTTSGTTVADNRKNDTHRAVARQTWQVKDLRPAAELPVARRYGDEVLRGETVWEGRVVVGGLIRVPEGSRLVIMPGTIVEFTRKDTNGDGIGENGLLVQGRLLAKGTAAQPIVFRSAEPHRAAGDWDAINVMNSAGAQNLFEYCRVEDAYRGFHFHFSNVAIHHSQLSNNYRGVQFQESVVDLTGNTISNNRSGIQGRDSVVLFADNLLAGNYLGANFFRTQLAMHGNRITGSGREGVRLRECTATVRENLVDGNRYGLLVADTYFGELDRNCLLNNLETGFSIRNCDNLEVAGNVIAGNGFNGLNLQDARAVVAGNLIADNGERGIGVLTFAGTITGNDFAGNGRYAIDLDGKKDLAAPGNWWGGDDPERVIFDRRDDPAKGRVNYDEASSVPFPVAWPLATLPTDVVWRGIVTVEQPLTVLPGATLRIEPGTTVRFAPAAGLAVRGKLLATGTAVAKIVFTSAAVREPSAWDEILLEYATGSEIAHCVFEYATWGIHSHFTNLLVADSRFSHNYGGMRFRSGPVRIERSTFTGNTIGIRAYLGNAVITGNSITGNETGIFVREKGGGLTITGNDFAANSGHNIRVGDFNNEDVDARQNWWGGADPAATIFDGRTEPGIGIVRYEPVLTRPVGAGGEGKP</sequence>
<dbReference type="SUPFAM" id="SSF51126">
    <property type="entry name" value="Pectin lyase-like"/>
    <property type="match status" value="3"/>
</dbReference>
<feature type="domain" description="Periplasmic copper-binding protein NosD beta helix" evidence="3">
    <location>
        <begin position="404"/>
        <end position="529"/>
    </location>
</feature>
<reference evidence="5 6" key="1">
    <citation type="submission" date="2022-12" db="EMBL/GenBank/DDBJ databases">
        <title>Polyphasic characterization of Geotalea uranireducens NIT-SL11 newly isolated from a complex of sewage sludge and microbially reduced graphene oxide.</title>
        <authorList>
            <person name="Xie L."/>
            <person name="Yoshida N."/>
            <person name="Meng L."/>
        </authorList>
    </citation>
    <scope>NUCLEOTIDE SEQUENCE [LARGE SCALE GENOMIC DNA]</scope>
    <source>
        <strain evidence="5 6">NIT-SL11</strain>
    </source>
</reference>
<keyword evidence="1" id="KW-0677">Repeat</keyword>
<evidence type="ECO:0000313" key="6">
    <source>
        <dbReference type="Proteomes" id="UP001317705"/>
    </source>
</evidence>
<evidence type="ECO:0000256" key="1">
    <source>
        <dbReference type="ARBA" id="ARBA00022737"/>
    </source>
</evidence>
<evidence type="ECO:0008006" key="7">
    <source>
        <dbReference type="Google" id="ProtNLM"/>
    </source>
</evidence>
<dbReference type="PANTHER" id="PTHR22990:SF15">
    <property type="entry name" value="F-BOX ONLY PROTEIN 10"/>
    <property type="match status" value="1"/>
</dbReference>
<feature type="chain" id="PRO_5046143619" description="Right handed beta helix domain-containing protein" evidence="2">
    <location>
        <begin position="21"/>
        <end position="820"/>
    </location>
</feature>
<evidence type="ECO:0000256" key="2">
    <source>
        <dbReference type="SAM" id="SignalP"/>
    </source>
</evidence>
<proteinExistence type="predicted"/>
<dbReference type="InterPro" id="IPR051550">
    <property type="entry name" value="SCF-Subunits/Alg-Epimerases"/>
</dbReference>
<dbReference type="InterPro" id="IPR007742">
    <property type="entry name" value="NosD_dom"/>
</dbReference>
<dbReference type="Pfam" id="PF13229">
    <property type="entry name" value="Beta_helix"/>
    <property type="match status" value="2"/>
</dbReference>
<dbReference type="RefSeq" id="WP_282000418.1">
    <property type="nucleotide sequence ID" value="NZ_AP027151.1"/>
</dbReference>
<protein>
    <recommendedName>
        <fullName evidence="7">Right handed beta helix domain-containing protein</fullName>
    </recommendedName>
</protein>
<keyword evidence="6" id="KW-1185">Reference proteome</keyword>
<keyword evidence="2" id="KW-0732">Signal</keyword>
<feature type="domain" description="Right handed beta helix" evidence="4">
    <location>
        <begin position="662"/>
        <end position="767"/>
    </location>
</feature>
<evidence type="ECO:0000259" key="3">
    <source>
        <dbReference type="Pfam" id="PF05048"/>
    </source>
</evidence>
<evidence type="ECO:0000313" key="5">
    <source>
        <dbReference type="EMBL" id="BDV44313.1"/>
    </source>
</evidence>
<evidence type="ECO:0000259" key="4">
    <source>
        <dbReference type="Pfam" id="PF13229"/>
    </source>
</evidence>
<dbReference type="Pfam" id="PF05048">
    <property type="entry name" value="NosD"/>
    <property type="match status" value="1"/>
</dbReference>
<dbReference type="InterPro" id="IPR012334">
    <property type="entry name" value="Pectin_lyas_fold"/>
</dbReference>
<dbReference type="SMART" id="SM00710">
    <property type="entry name" value="PbH1"/>
    <property type="match status" value="12"/>
</dbReference>
<dbReference type="InterPro" id="IPR006626">
    <property type="entry name" value="PbH1"/>
</dbReference>
<dbReference type="PANTHER" id="PTHR22990">
    <property type="entry name" value="F-BOX ONLY PROTEIN"/>
    <property type="match status" value="1"/>
</dbReference>
<dbReference type="EMBL" id="AP027151">
    <property type="protein sequence ID" value="BDV44313.1"/>
    <property type="molecule type" value="Genomic_DNA"/>
</dbReference>
<dbReference type="Gene3D" id="2.160.20.10">
    <property type="entry name" value="Single-stranded right-handed beta-helix, Pectin lyase-like"/>
    <property type="match status" value="4"/>
</dbReference>
<dbReference type="InterPro" id="IPR039448">
    <property type="entry name" value="Beta_helix"/>
</dbReference>
<dbReference type="Proteomes" id="UP001317705">
    <property type="component" value="Chromosome"/>
</dbReference>
<feature type="signal peptide" evidence="2">
    <location>
        <begin position="1"/>
        <end position="20"/>
    </location>
</feature>